<name>A0A2N3HUS7_9BACT</name>
<dbReference type="InterPro" id="IPR050177">
    <property type="entry name" value="Lipid_A_modif_metabolic_enz"/>
</dbReference>
<accession>A0A2N3HUS7</accession>
<gene>
    <name evidence="2" type="ORF">BZG01_18680</name>
</gene>
<dbReference type="RefSeq" id="WP_101311371.1">
    <property type="nucleotide sequence ID" value="NZ_MVDE01000041.1"/>
</dbReference>
<evidence type="ECO:0000259" key="1">
    <source>
        <dbReference type="Pfam" id="PF01370"/>
    </source>
</evidence>
<dbReference type="InterPro" id="IPR036291">
    <property type="entry name" value="NAD(P)-bd_dom_sf"/>
</dbReference>
<dbReference type="SUPFAM" id="SSF51735">
    <property type="entry name" value="NAD(P)-binding Rossmann-fold domains"/>
    <property type="match status" value="1"/>
</dbReference>
<dbReference type="Gene3D" id="3.40.50.720">
    <property type="entry name" value="NAD(P)-binding Rossmann-like Domain"/>
    <property type="match status" value="1"/>
</dbReference>
<sequence length="327" mass="36556">MKVLFIGGSGNISTSSSRLAIEKGIEIYHLNRGNTLRKISGVKVILGDSNKINEVPNLKKHNWDVVVNWIAFAPDDIERDIAFFRGKTKQYIFISSASCYQTPLSYPIITESTPLSNNLWDYSSNKIKCEERLMKAYQEENFPVTIVRPSLTYDTVIPIAIGGFKEFTTADRILKGKSIIIHGDGTSLWTVTHSDDFAKGLVGLLGLTQAIGHAFHITSDEILSWNMIYKILADSLGCEAKVVHIASDFICKTEPSFTGTLLADKSESVIFDNTKIKTFVPEFKASIPFSTGIKRTLKWLNQNPDMKFINPETNAKIDHILNAYKVL</sequence>
<dbReference type="PANTHER" id="PTHR43245">
    <property type="entry name" value="BIFUNCTIONAL POLYMYXIN RESISTANCE PROTEIN ARNA"/>
    <property type="match status" value="1"/>
</dbReference>
<protein>
    <submittedName>
        <fullName evidence="2">NAD-dependent dehydratase</fullName>
    </submittedName>
</protein>
<evidence type="ECO:0000313" key="2">
    <source>
        <dbReference type="EMBL" id="PKQ61787.1"/>
    </source>
</evidence>
<proteinExistence type="predicted"/>
<evidence type="ECO:0000313" key="3">
    <source>
        <dbReference type="Proteomes" id="UP000233618"/>
    </source>
</evidence>
<comment type="caution">
    <text evidence="2">The sequence shown here is derived from an EMBL/GenBank/DDBJ whole genome shotgun (WGS) entry which is preliminary data.</text>
</comment>
<dbReference type="Pfam" id="PF01370">
    <property type="entry name" value="Epimerase"/>
    <property type="match status" value="1"/>
</dbReference>
<dbReference type="Proteomes" id="UP000233618">
    <property type="component" value="Unassembled WGS sequence"/>
</dbReference>
<dbReference type="EMBL" id="MVDE01000041">
    <property type="protein sequence ID" value="PKQ61787.1"/>
    <property type="molecule type" value="Genomic_DNA"/>
</dbReference>
<reference evidence="2 3" key="1">
    <citation type="journal article" date="2017" name="Front. Microbiol.">
        <title>Labilibaculum manganireducens gen. nov., sp. nov. and Labilibaculum filiforme sp. nov., Novel Bacteroidetes Isolated from Subsurface Sediments of the Baltic Sea.</title>
        <authorList>
            <person name="Vandieken V."/>
            <person name="Marshall I.P."/>
            <person name="Niemann H."/>
            <person name="Engelen B."/>
            <person name="Cypionka H."/>
        </authorList>
    </citation>
    <scope>NUCLEOTIDE SEQUENCE [LARGE SCALE GENOMIC DNA]</scope>
    <source>
        <strain evidence="2 3">59.10-2M</strain>
    </source>
</reference>
<keyword evidence="3" id="KW-1185">Reference proteome</keyword>
<dbReference type="InterPro" id="IPR001509">
    <property type="entry name" value="Epimerase_deHydtase"/>
</dbReference>
<dbReference type="AlphaFoldDB" id="A0A2N3HUS7"/>
<feature type="domain" description="NAD-dependent epimerase/dehydratase" evidence="1">
    <location>
        <begin position="4"/>
        <end position="207"/>
    </location>
</feature>
<organism evidence="2 3">
    <name type="scientific">Labilibaculum manganireducens</name>
    <dbReference type="NCBI Taxonomy" id="1940525"/>
    <lineage>
        <taxon>Bacteria</taxon>
        <taxon>Pseudomonadati</taxon>
        <taxon>Bacteroidota</taxon>
        <taxon>Bacteroidia</taxon>
        <taxon>Marinilabiliales</taxon>
        <taxon>Marinifilaceae</taxon>
        <taxon>Labilibaculum</taxon>
    </lineage>
</organism>